<dbReference type="Proteomes" id="UP000654918">
    <property type="component" value="Unassembled WGS sequence"/>
</dbReference>
<reference evidence="2" key="1">
    <citation type="journal article" date="2020" name="Phytopathology">
        <title>Genome Sequence Resources of Colletotrichum truncatum, C. plurivorum, C. musicola, and C. sojae: Four Species Pathogenic to Soybean (Glycine max).</title>
        <authorList>
            <person name="Rogerio F."/>
            <person name="Boufleur T.R."/>
            <person name="Ciampi-Guillardi M."/>
            <person name="Sukno S.A."/>
            <person name="Thon M.R."/>
            <person name="Massola Junior N.S."/>
            <person name="Baroncelli R."/>
        </authorList>
    </citation>
    <scope>NUCLEOTIDE SEQUENCE</scope>
    <source>
        <strain evidence="2">LFN00145</strain>
    </source>
</reference>
<feature type="non-terminal residue" evidence="2">
    <location>
        <position position="29"/>
    </location>
</feature>
<evidence type="ECO:0000313" key="3">
    <source>
        <dbReference type="Proteomes" id="UP000654918"/>
    </source>
</evidence>
<protein>
    <submittedName>
        <fullName evidence="2">Uncharacterized protein</fullName>
    </submittedName>
</protein>
<accession>A0A8H6KRT3</accession>
<gene>
    <name evidence="2" type="ORF">CPLU01_03562</name>
</gene>
<dbReference type="EMBL" id="WIGO01000031">
    <property type="protein sequence ID" value="KAF6836527.1"/>
    <property type="molecule type" value="Genomic_DNA"/>
</dbReference>
<evidence type="ECO:0000313" key="2">
    <source>
        <dbReference type="EMBL" id="KAF6836527.1"/>
    </source>
</evidence>
<evidence type="ECO:0000256" key="1">
    <source>
        <dbReference type="SAM" id="MobiDB-lite"/>
    </source>
</evidence>
<organism evidence="2 3">
    <name type="scientific">Colletotrichum plurivorum</name>
    <dbReference type="NCBI Taxonomy" id="2175906"/>
    <lineage>
        <taxon>Eukaryota</taxon>
        <taxon>Fungi</taxon>
        <taxon>Dikarya</taxon>
        <taxon>Ascomycota</taxon>
        <taxon>Pezizomycotina</taxon>
        <taxon>Sordariomycetes</taxon>
        <taxon>Hypocreomycetidae</taxon>
        <taxon>Glomerellales</taxon>
        <taxon>Glomerellaceae</taxon>
        <taxon>Colletotrichum</taxon>
        <taxon>Colletotrichum orchidearum species complex</taxon>
    </lineage>
</organism>
<keyword evidence="3" id="KW-1185">Reference proteome</keyword>
<feature type="region of interest" description="Disordered" evidence="1">
    <location>
        <begin position="1"/>
        <end position="29"/>
    </location>
</feature>
<feature type="compositionally biased region" description="Low complexity" evidence="1">
    <location>
        <begin position="15"/>
        <end position="29"/>
    </location>
</feature>
<sequence>MPRSRRTTKFRLATGSSPGSLSNGSSSGP</sequence>
<comment type="caution">
    <text evidence="2">The sequence shown here is derived from an EMBL/GenBank/DDBJ whole genome shotgun (WGS) entry which is preliminary data.</text>
</comment>
<dbReference type="AlphaFoldDB" id="A0A8H6KRT3"/>
<name>A0A8H6KRT3_9PEZI</name>
<proteinExistence type="predicted"/>